<dbReference type="SUPFAM" id="SSF51395">
    <property type="entry name" value="FMN-linked oxidoreductases"/>
    <property type="match status" value="1"/>
</dbReference>
<keyword evidence="13" id="KW-1185">Reference proteome</keyword>
<keyword evidence="4" id="KW-0285">Flavoprotein</keyword>
<keyword evidence="9" id="KW-0411">Iron-sulfur</keyword>
<dbReference type="InterPro" id="IPR023753">
    <property type="entry name" value="FAD/NAD-binding_dom"/>
</dbReference>
<dbReference type="EC" id="1.3.1.31" evidence="12"/>
<protein>
    <submittedName>
        <fullName evidence="12">2-enoate reductase FldZ</fullName>
        <ecNumber evidence="12">1.3.1.31</ecNumber>
    </submittedName>
</protein>
<reference evidence="13" key="1">
    <citation type="submission" date="2017-06" db="EMBL/GenBank/DDBJ databases">
        <authorList>
            <person name="Rodrigo-Torres L."/>
            <person name="Arahal R. D."/>
            <person name="Lucena T."/>
        </authorList>
    </citation>
    <scope>NUCLEOTIDE SEQUENCE [LARGE SCALE GENOMIC DNA]</scope>
    <source>
        <strain evidence="13">type strain: CECT 9192</strain>
    </source>
</reference>
<dbReference type="AlphaFoldDB" id="A0A1Y6L065"/>
<comment type="cofactor">
    <cofactor evidence="2">
        <name>[4Fe-4S] cluster</name>
        <dbReference type="ChEBI" id="CHEBI:49883"/>
    </cofactor>
</comment>
<dbReference type="GO" id="GO:0046872">
    <property type="term" value="F:metal ion binding"/>
    <property type="evidence" value="ECO:0007669"/>
    <property type="project" value="UniProtKB-KW"/>
</dbReference>
<dbReference type="Gene3D" id="3.40.50.720">
    <property type="entry name" value="NAD(P)-binding Rossmann-like Domain"/>
    <property type="match status" value="1"/>
</dbReference>
<dbReference type="Pfam" id="PF00724">
    <property type="entry name" value="Oxidored_FMN"/>
    <property type="match status" value="1"/>
</dbReference>
<name>A0A1Y6L065_9GAMM</name>
<dbReference type="PRINTS" id="PR00368">
    <property type="entry name" value="FADPNR"/>
</dbReference>
<dbReference type="InterPro" id="IPR036188">
    <property type="entry name" value="FAD/NAD-bd_sf"/>
</dbReference>
<evidence type="ECO:0000259" key="11">
    <source>
        <dbReference type="Pfam" id="PF07992"/>
    </source>
</evidence>
<dbReference type="GO" id="GO:0047540">
    <property type="term" value="F:2-enoate reductase activity"/>
    <property type="evidence" value="ECO:0007669"/>
    <property type="project" value="UniProtKB-EC"/>
</dbReference>
<gene>
    <name evidence="12" type="primary">fldZ</name>
    <name evidence="12" type="ORF">PAQU9191_03127</name>
</gene>
<dbReference type="InterPro" id="IPR001155">
    <property type="entry name" value="OxRdtase_FMN_N"/>
</dbReference>
<dbReference type="EMBL" id="FYAH01000008">
    <property type="protein sequence ID" value="SMY17810.1"/>
    <property type="molecule type" value="Genomic_DNA"/>
</dbReference>
<keyword evidence="6" id="KW-0479">Metal-binding</keyword>
<evidence type="ECO:0000313" key="13">
    <source>
        <dbReference type="Proteomes" id="UP000196485"/>
    </source>
</evidence>
<keyword evidence="5" id="KW-0288">FMN</keyword>
<dbReference type="GO" id="GO:0051536">
    <property type="term" value="F:iron-sulfur cluster binding"/>
    <property type="evidence" value="ECO:0007669"/>
    <property type="project" value="UniProtKB-KW"/>
</dbReference>
<dbReference type="SUPFAM" id="SSF51905">
    <property type="entry name" value="FAD/NAD(P)-binding domain"/>
    <property type="match status" value="1"/>
</dbReference>
<feature type="domain" description="FAD/NAD(P)-binding" evidence="11">
    <location>
        <begin position="404"/>
        <end position="630"/>
    </location>
</feature>
<evidence type="ECO:0000256" key="4">
    <source>
        <dbReference type="ARBA" id="ARBA00022630"/>
    </source>
</evidence>
<dbReference type="InterPro" id="IPR013785">
    <property type="entry name" value="Aldolase_TIM"/>
</dbReference>
<dbReference type="Pfam" id="PF07992">
    <property type="entry name" value="Pyr_redox_2"/>
    <property type="match status" value="1"/>
</dbReference>
<dbReference type="PANTHER" id="PTHR42917">
    <property type="entry name" value="2,4-DIENOYL-COA REDUCTASE"/>
    <property type="match status" value="1"/>
</dbReference>
<comment type="similarity">
    <text evidence="3">In the N-terminal section; belongs to the NADH:flavin oxidoreductase/NADH oxidase family.</text>
</comment>
<evidence type="ECO:0000256" key="8">
    <source>
        <dbReference type="ARBA" id="ARBA00023004"/>
    </source>
</evidence>
<dbReference type="InterPro" id="IPR051793">
    <property type="entry name" value="NADH:flavin_oxidoreductase"/>
</dbReference>
<dbReference type="RefSeq" id="WP_087821584.1">
    <property type="nucleotide sequence ID" value="NZ_FYAH01000008.1"/>
</dbReference>
<accession>A0A1Y6L065</accession>
<dbReference type="Gene3D" id="3.20.20.70">
    <property type="entry name" value="Aldolase class I"/>
    <property type="match status" value="1"/>
</dbReference>
<organism evidence="12 13">
    <name type="scientific">Photobacterium aquimaris</name>
    <dbReference type="NCBI Taxonomy" id="512643"/>
    <lineage>
        <taxon>Bacteria</taxon>
        <taxon>Pseudomonadati</taxon>
        <taxon>Pseudomonadota</taxon>
        <taxon>Gammaproteobacteria</taxon>
        <taxon>Vibrionales</taxon>
        <taxon>Vibrionaceae</taxon>
        <taxon>Photobacterium</taxon>
    </lineage>
</organism>
<evidence type="ECO:0000256" key="6">
    <source>
        <dbReference type="ARBA" id="ARBA00022723"/>
    </source>
</evidence>
<evidence type="ECO:0000256" key="7">
    <source>
        <dbReference type="ARBA" id="ARBA00023002"/>
    </source>
</evidence>
<evidence type="ECO:0000259" key="10">
    <source>
        <dbReference type="Pfam" id="PF00724"/>
    </source>
</evidence>
<keyword evidence="8" id="KW-0408">Iron</keyword>
<evidence type="ECO:0000256" key="1">
    <source>
        <dbReference type="ARBA" id="ARBA00001917"/>
    </source>
</evidence>
<evidence type="ECO:0000313" key="12">
    <source>
        <dbReference type="EMBL" id="SMY17810.1"/>
    </source>
</evidence>
<evidence type="ECO:0000256" key="3">
    <source>
        <dbReference type="ARBA" id="ARBA00011048"/>
    </source>
</evidence>
<keyword evidence="7 12" id="KW-0560">Oxidoreductase</keyword>
<dbReference type="Gene3D" id="3.50.50.60">
    <property type="entry name" value="FAD/NAD(P)-binding domain"/>
    <property type="match status" value="1"/>
</dbReference>
<sequence length="666" mass="73624">MNRSELFTPMKIGSVTIKNRIVMEPMGLMGLAGREGEFNQRAADYFVERAKGGVGLIITGFTKVENEIERMKMPTFTCVTHNPTAFENSCYEMIERVHSYGAKIFLQVSAGLGRVAKPTLLETQPVAPTEVPNYWQPDVMCRALTTEEVERIISRFEEAAAIAKKVGFDGIELHAVHEGYLADQFTMSVFNKDRSDRFNGDLEQRATFPIEILKAIRRGAGENYPVTVRYSIRSFIKELGKGGINIAAKESGRDTEEGLELAKILEKAGYDGFNADTGSYDAWYWAHPPLYAKDGLYLPFVKQLKDVVNVPIIMGGKMGDPQLAQDSIKNGSIDFVGLARPLLTDPEWPNKVMKNREEQIRPCIGCHDGCLQRIFNHKPISCSVNPACGREKIYNIEKALEPKRVIVIGGGIAGLESARVAKLAGHEVKLFEKSDQIGGHIYEAAAPDFKKADEKLLDWYRVELERLAVPMYLNIAIDKDSKELDDAQAVIIATGSVPVRLRNIEGIDEPQICSADDILLAKKPVGDDVVIIGGGLVGCEVALWLKNQGKQVTVVEYLSKVMDGGADTNWANKSMLLDLMEEAQVNIMTSSKFVGYKNGHAHIETANGVEQIVADNVCIAVGYSSVNDLHDEILSRGKDTYLIGDARKVSNIMNAVWDAYEVARNI</sequence>
<evidence type="ECO:0000256" key="9">
    <source>
        <dbReference type="ARBA" id="ARBA00023014"/>
    </source>
</evidence>
<dbReference type="PANTHER" id="PTHR42917:SF2">
    <property type="entry name" value="2,4-DIENOYL-COA REDUCTASE [(2E)-ENOYL-COA-PRODUCING]"/>
    <property type="match status" value="1"/>
</dbReference>
<evidence type="ECO:0000256" key="5">
    <source>
        <dbReference type="ARBA" id="ARBA00022643"/>
    </source>
</evidence>
<proteinExistence type="inferred from homology"/>
<feature type="domain" description="NADH:flavin oxidoreductase/NADH oxidase N-terminal" evidence="10">
    <location>
        <begin position="5"/>
        <end position="358"/>
    </location>
</feature>
<dbReference type="GO" id="GO:0010181">
    <property type="term" value="F:FMN binding"/>
    <property type="evidence" value="ECO:0007669"/>
    <property type="project" value="InterPro"/>
</dbReference>
<evidence type="ECO:0000256" key="2">
    <source>
        <dbReference type="ARBA" id="ARBA00001966"/>
    </source>
</evidence>
<dbReference type="Proteomes" id="UP000196485">
    <property type="component" value="Unassembled WGS sequence"/>
</dbReference>
<comment type="cofactor">
    <cofactor evidence="1">
        <name>FMN</name>
        <dbReference type="ChEBI" id="CHEBI:58210"/>
    </cofactor>
</comment>